<proteinExistence type="predicted"/>
<organism evidence="5 6">
    <name type="scientific">Argiope bruennichi</name>
    <name type="common">Wasp spider</name>
    <name type="synonym">Aranea bruennichi</name>
    <dbReference type="NCBI Taxonomy" id="94029"/>
    <lineage>
        <taxon>Eukaryota</taxon>
        <taxon>Metazoa</taxon>
        <taxon>Ecdysozoa</taxon>
        <taxon>Arthropoda</taxon>
        <taxon>Chelicerata</taxon>
        <taxon>Arachnida</taxon>
        <taxon>Araneae</taxon>
        <taxon>Araneomorphae</taxon>
        <taxon>Entelegynae</taxon>
        <taxon>Araneoidea</taxon>
        <taxon>Araneidae</taxon>
        <taxon>Argiope</taxon>
    </lineage>
</organism>
<dbReference type="AlphaFoldDB" id="A0A8T0F1Z0"/>
<dbReference type="GO" id="GO:0007169">
    <property type="term" value="P:cell surface receptor protein tyrosine kinase signaling pathway"/>
    <property type="evidence" value="ECO:0007669"/>
    <property type="project" value="TreeGrafter"/>
</dbReference>
<reference evidence="5" key="1">
    <citation type="journal article" date="2020" name="bioRxiv">
        <title>Chromosome-level reference genome of the European wasp spider Argiope bruennichi: a resource for studies on range expansion and evolutionary adaptation.</title>
        <authorList>
            <person name="Sheffer M.M."/>
            <person name="Hoppe A."/>
            <person name="Krehenwinkel H."/>
            <person name="Uhl G."/>
            <person name="Kuss A.W."/>
            <person name="Jensen L."/>
            <person name="Jensen C."/>
            <person name="Gillespie R.G."/>
            <person name="Hoff K.J."/>
            <person name="Prost S."/>
        </authorList>
    </citation>
    <scope>NUCLEOTIDE SEQUENCE</scope>
</reference>
<dbReference type="InterPro" id="IPR051751">
    <property type="entry name" value="Immunoreceptor_sig_adapters"/>
</dbReference>
<evidence type="ECO:0000256" key="2">
    <source>
        <dbReference type="PROSITE-ProRule" id="PRU00191"/>
    </source>
</evidence>
<evidence type="ECO:0000313" key="6">
    <source>
        <dbReference type="Proteomes" id="UP000807504"/>
    </source>
</evidence>
<dbReference type="PROSITE" id="PS50001">
    <property type="entry name" value="SH2"/>
    <property type="match status" value="1"/>
</dbReference>
<dbReference type="PANTHER" id="PTHR14098:SF14">
    <property type="entry name" value="SH2 DOMAIN-CONTAINING PROTEIN"/>
    <property type="match status" value="1"/>
</dbReference>
<dbReference type="InterPro" id="IPR036860">
    <property type="entry name" value="SH2_dom_sf"/>
</dbReference>
<comment type="caution">
    <text evidence="5">The sequence shown here is derived from an EMBL/GenBank/DDBJ whole genome shotgun (WGS) entry which is preliminary data.</text>
</comment>
<feature type="compositionally biased region" description="Acidic residues" evidence="3">
    <location>
        <begin position="15"/>
        <end position="24"/>
    </location>
</feature>
<evidence type="ECO:0000313" key="5">
    <source>
        <dbReference type="EMBL" id="KAF8784841.1"/>
    </source>
</evidence>
<sequence length="850" mass="94212">MAQFANTFASHAPGDDDEDWGSDFEGELCSQEIEDNKINEIREANLLRNSTNDGNVLSEDNTQTVQTFTGNHIVNARKTGAIPKSGFSYLSNTNDNKAFLAIGIQSGNNSQPQRQASQPAAQSGNASMNSENSQIQSPTRTTSDNDTVTKKTPRKLKPEAFSFLNKLPQRNVSENGSGVSKERKTLTPTAFSHAEKLSFSKSQGNSIMALNDTPEASANEIPSAPPLENTPSNYETITEDSFSEFDLTSIGNTTNKEDEKPPLPARPPPVFKYPPETFSSPRPISIESTCTPAVSQPLSQSAPVYPKLNSSISPPDSVISHPPLQSAPVYPKLNSSISPPDSAISHPPLQSVPVYPKLNSSISPPDSTISHPPLQSAPVYPKLNSSISPPDSTISHPPLQSAPAYPKLGHSISSPDSGLKYNNATPQDRILNKMNNRKSLPAIPVCPAVPKRPLPPLPMSNTNNVSKVKSQNDTIRLESSDSMNEEKWPEEAPTIHGTIFNHQVNELPIFEESVQRTAFKEPVLQEQLIPSPQQRLAQILTNQTSVDSTILRSQQKIASAIASRVTGSQSSSISRLQTTEESDFHNGGRPKELIWTMPGRSLENDPEQVIEDASERQPSYLEAKEATNPRRFTVNSRPLTYQSEDLQDLTSITLAMFLCDNPTSKTTELDVLDGNHLRKRLRFRAKMIQVLRERFRKEYLGQLVQRHRQHPQSSKIYIGDIVLILSTLQEYAWFHDVEAKEGQLRLLSVGQDGTFLIRPSSRPTEDIQNTMCILYNGKVRNLHIRRRDDGRYVLGTKANKSFSSIAEMIRHHQEIPVEILPHGSTLSKPQMYRIFLKETPPKLQKLFAVV</sequence>
<protein>
    <submittedName>
        <fullName evidence="5">SH2 domain-containing protein 6</fullName>
    </submittedName>
</protein>
<evidence type="ECO:0000256" key="1">
    <source>
        <dbReference type="ARBA" id="ARBA00022999"/>
    </source>
</evidence>
<dbReference type="EMBL" id="JABXBU010000030">
    <property type="protein sequence ID" value="KAF8784841.1"/>
    <property type="molecule type" value="Genomic_DNA"/>
</dbReference>
<gene>
    <name evidence="5" type="ORF">HNY73_010458</name>
</gene>
<keyword evidence="1 2" id="KW-0727">SH2 domain</keyword>
<dbReference type="GO" id="GO:0005737">
    <property type="term" value="C:cytoplasm"/>
    <property type="evidence" value="ECO:0007669"/>
    <property type="project" value="UniProtKB-ARBA"/>
</dbReference>
<dbReference type="Gene3D" id="3.30.505.10">
    <property type="entry name" value="SH2 domain"/>
    <property type="match status" value="1"/>
</dbReference>
<dbReference type="PANTHER" id="PTHR14098">
    <property type="entry name" value="SH2 DOMAIN CONTAINING PROTEIN"/>
    <property type="match status" value="1"/>
</dbReference>
<evidence type="ECO:0000259" key="4">
    <source>
        <dbReference type="PROSITE" id="PS50001"/>
    </source>
</evidence>
<feature type="region of interest" description="Disordered" evidence="3">
    <location>
        <begin position="1"/>
        <end position="24"/>
    </location>
</feature>
<dbReference type="SMART" id="SM00252">
    <property type="entry name" value="SH2"/>
    <property type="match status" value="1"/>
</dbReference>
<feature type="compositionally biased region" description="Polar residues" evidence="3">
    <location>
        <begin position="168"/>
        <end position="178"/>
    </location>
</feature>
<dbReference type="GO" id="GO:0035556">
    <property type="term" value="P:intracellular signal transduction"/>
    <property type="evidence" value="ECO:0007669"/>
    <property type="project" value="TreeGrafter"/>
</dbReference>
<feature type="compositionally biased region" description="Polar residues" evidence="3">
    <location>
        <begin position="358"/>
        <end position="370"/>
    </location>
</feature>
<feature type="compositionally biased region" description="Polar residues" evidence="3">
    <location>
        <begin position="383"/>
        <end position="395"/>
    </location>
</feature>
<evidence type="ECO:0000256" key="3">
    <source>
        <dbReference type="SAM" id="MobiDB-lite"/>
    </source>
</evidence>
<name>A0A8T0F1Z0_ARGBR</name>
<feature type="compositionally biased region" description="Polar residues" evidence="3">
    <location>
        <begin position="124"/>
        <end position="146"/>
    </location>
</feature>
<feature type="domain" description="SH2" evidence="4">
    <location>
        <begin position="733"/>
        <end position="830"/>
    </location>
</feature>
<feature type="region of interest" description="Disordered" evidence="3">
    <location>
        <begin position="107"/>
        <end position="185"/>
    </location>
</feature>
<feature type="compositionally biased region" description="Low complexity" evidence="3">
    <location>
        <begin position="110"/>
        <end position="123"/>
    </location>
</feature>
<feature type="region of interest" description="Disordered" evidence="3">
    <location>
        <begin position="305"/>
        <end position="424"/>
    </location>
</feature>
<keyword evidence="6" id="KW-1185">Reference proteome</keyword>
<dbReference type="SUPFAM" id="SSF55550">
    <property type="entry name" value="SH2 domain"/>
    <property type="match status" value="1"/>
</dbReference>
<dbReference type="Pfam" id="PF00017">
    <property type="entry name" value="SH2"/>
    <property type="match status" value="1"/>
</dbReference>
<dbReference type="InterPro" id="IPR000980">
    <property type="entry name" value="SH2"/>
</dbReference>
<reference evidence="5" key="2">
    <citation type="submission" date="2020-06" db="EMBL/GenBank/DDBJ databases">
        <authorList>
            <person name="Sheffer M."/>
        </authorList>
    </citation>
    <scope>NUCLEOTIDE SEQUENCE</scope>
</reference>
<feature type="region of interest" description="Disordered" evidence="3">
    <location>
        <begin position="242"/>
        <end position="270"/>
    </location>
</feature>
<feature type="compositionally biased region" description="Polar residues" evidence="3">
    <location>
        <begin position="411"/>
        <end position="424"/>
    </location>
</feature>
<accession>A0A8T0F1Z0</accession>
<feature type="compositionally biased region" description="Polar residues" evidence="3">
    <location>
        <begin position="305"/>
        <end position="314"/>
    </location>
</feature>
<dbReference type="Proteomes" id="UP000807504">
    <property type="component" value="Unassembled WGS sequence"/>
</dbReference>